<evidence type="ECO:0000313" key="3">
    <source>
        <dbReference type="Proteomes" id="UP000014760"/>
    </source>
</evidence>
<evidence type="ECO:0000313" key="2">
    <source>
        <dbReference type="EnsemblMetazoa" id="CapteP185297"/>
    </source>
</evidence>
<name>R7V7R0_CAPTE</name>
<dbReference type="OMA" id="ATCNEIS"/>
<dbReference type="EMBL" id="KB295982">
    <property type="protein sequence ID" value="ELU12411.1"/>
    <property type="molecule type" value="Genomic_DNA"/>
</dbReference>
<dbReference type="OrthoDB" id="6152653at2759"/>
<dbReference type="HOGENOM" id="CLU_2203498_0_0_1"/>
<dbReference type="AlphaFoldDB" id="R7V7R0"/>
<reference evidence="3" key="1">
    <citation type="submission" date="2012-12" db="EMBL/GenBank/DDBJ databases">
        <authorList>
            <person name="Hellsten U."/>
            <person name="Grimwood J."/>
            <person name="Chapman J.A."/>
            <person name="Shapiro H."/>
            <person name="Aerts A."/>
            <person name="Otillar R.P."/>
            <person name="Terry A.Y."/>
            <person name="Boore J.L."/>
            <person name="Simakov O."/>
            <person name="Marletaz F."/>
            <person name="Cho S.-J."/>
            <person name="Edsinger-Gonzales E."/>
            <person name="Havlak P."/>
            <person name="Kuo D.-H."/>
            <person name="Larsson T."/>
            <person name="Lv J."/>
            <person name="Arendt D."/>
            <person name="Savage R."/>
            <person name="Osoegawa K."/>
            <person name="de Jong P."/>
            <person name="Lindberg D.R."/>
            <person name="Seaver E.C."/>
            <person name="Weisblat D.A."/>
            <person name="Putnam N.H."/>
            <person name="Grigoriev I.V."/>
            <person name="Rokhsar D.S."/>
        </authorList>
    </citation>
    <scope>NUCLEOTIDE SEQUENCE</scope>
    <source>
        <strain evidence="3">I ESC-2004</strain>
    </source>
</reference>
<accession>R7V7R0</accession>
<keyword evidence="3" id="KW-1185">Reference proteome</keyword>
<organism evidence="1">
    <name type="scientific">Capitella teleta</name>
    <name type="common">Polychaete worm</name>
    <dbReference type="NCBI Taxonomy" id="283909"/>
    <lineage>
        <taxon>Eukaryota</taxon>
        <taxon>Metazoa</taxon>
        <taxon>Spiralia</taxon>
        <taxon>Lophotrochozoa</taxon>
        <taxon>Annelida</taxon>
        <taxon>Polychaeta</taxon>
        <taxon>Sedentaria</taxon>
        <taxon>Scolecida</taxon>
        <taxon>Capitellidae</taxon>
        <taxon>Capitella</taxon>
    </lineage>
</organism>
<dbReference type="EnsemblMetazoa" id="CapteT185297">
    <property type="protein sequence ID" value="CapteP185297"/>
    <property type="gene ID" value="CapteG185297"/>
</dbReference>
<dbReference type="PANTHER" id="PTHR34415:SF1">
    <property type="entry name" value="INTEGRASE CATALYTIC DOMAIN-CONTAINING PROTEIN"/>
    <property type="match status" value="1"/>
</dbReference>
<feature type="non-terminal residue" evidence="1">
    <location>
        <position position="1"/>
    </location>
</feature>
<gene>
    <name evidence="1" type="ORF">CAPTEDRAFT_185297</name>
</gene>
<dbReference type="EMBL" id="AMQN01039913">
    <property type="status" value="NOT_ANNOTATED_CDS"/>
    <property type="molecule type" value="Genomic_DNA"/>
</dbReference>
<reference evidence="1 3" key="2">
    <citation type="journal article" date="2013" name="Nature">
        <title>Insights into bilaterian evolution from three spiralian genomes.</title>
        <authorList>
            <person name="Simakov O."/>
            <person name="Marletaz F."/>
            <person name="Cho S.J."/>
            <person name="Edsinger-Gonzales E."/>
            <person name="Havlak P."/>
            <person name="Hellsten U."/>
            <person name="Kuo D.H."/>
            <person name="Larsson T."/>
            <person name="Lv J."/>
            <person name="Arendt D."/>
            <person name="Savage R."/>
            <person name="Osoegawa K."/>
            <person name="de Jong P."/>
            <person name="Grimwood J."/>
            <person name="Chapman J.A."/>
            <person name="Shapiro H."/>
            <person name="Aerts A."/>
            <person name="Otillar R.P."/>
            <person name="Terry A.Y."/>
            <person name="Boore J.L."/>
            <person name="Grigoriev I.V."/>
            <person name="Lindberg D.R."/>
            <person name="Seaver E.C."/>
            <person name="Weisblat D.A."/>
            <person name="Putnam N.H."/>
            <person name="Rokhsar D.S."/>
        </authorList>
    </citation>
    <scope>NUCLEOTIDE SEQUENCE</scope>
    <source>
        <strain evidence="1 3">I ESC-2004</strain>
    </source>
</reference>
<evidence type="ECO:0000313" key="1">
    <source>
        <dbReference type="EMBL" id="ELU12411.1"/>
    </source>
</evidence>
<reference evidence="2" key="3">
    <citation type="submission" date="2015-06" db="UniProtKB">
        <authorList>
            <consortium name="EnsemblMetazoa"/>
        </authorList>
    </citation>
    <scope>IDENTIFICATION</scope>
</reference>
<sequence length="108" mass="12435">GRRQHALQLEDVRHVVTFITNLADEQGMALPGRINGFPRAAVKMLPSSMTKKSIWEKYYSIEPPAGVHRVKYTSFITLWKQLVPYIAITRPKTDLCWTCQQNYAKISK</sequence>
<dbReference type="Proteomes" id="UP000014760">
    <property type="component" value="Unassembled WGS sequence"/>
</dbReference>
<dbReference type="STRING" id="283909.R7V7R0"/>
<protein>
    <submittedName>
        <fullName evidence="1 2">Uncharacterized protein</fullName>
    </submittedName>
</protein>
<dbReference type="PANTHER" id="PTHR34415">
    <property type="entry name" value="INTEGRASE CATALYTIC DOMAIN-CONTAINING PROTEIN"/>
    <property type="match status" value="1"/>
</dbReference>
<proteinExistence type="predicted"/>